<name>A0A1Z4EUR2_9MYCO</name>
<feature type="compositionally biased region" description="Polar residues" evidence="1">
    <location>
        <begin position="118"/>
        <end position="129"/>
    </location>
</feature>
<organism evidence="2 3">
    <name type="scientific">[Mycobacterium] stephanolepidis</name>
    <dbReference type="NCBI Taxonomy" id="1520670"/>
    <lineage>
        <taxon>Bacteria</taxon>
        <taxon>Bacillati</taxon>
        <taxon>Actinomycetota</taxon>
        <taxon>Actinomycetes</taxon>
        <taxon>Mycobacteriales</taxon>
        <taxon>Mycobacteriaceae</taxon>
        <taxon>Mycobacteroides</taxon>
    </lineage>
</organism>
<evidence type="ECO:0000256" key="1">
    <source>
        <dbReference type="SAM" id="MobiDB-lite"/>
    </source>
</evidence>
<sequence length="228" mass="23762">MPGAASLANTASRYARVSGSNNPEIADMPSKPCCPMLIPRRRARSASENSPSGFNKAIIRSAPIRSASGPNRAAMAANCLSAASRVGASTTVGSRSKKPRMIRTCSPPTSPRRKASATFGNTGANTSPVNARRDANCSASAIRRRAALLLICNRRDNTSACEVPPNSIGEAWAVTFDTSPSALADNRRCTTSNRASTVRALAAVSPSSDSAQKASMAASNTSIELMFE</sequence>
<dbReference type="Proteomes" id="UP000217954">
    <property type="component" value="Chromosome"/>
</dbReference>
<reference evidence="2 3" key="2">
    <citation type="journal article" date="2017" name="Int. J. Syst. Evol. Microbiol.">
        <title>Mycobacterium stephanolepidis sp. nov., a rapidly growing species related to Mycobacterium chelonae, isolated from marine teleost fish, Stephanolepis cirrhifer.</title>
        <authorList>
            <person name="Fukano H."/>
            <person name="Wada S."/>
            <person name="Kurata O."/>
            <person name="Katayama K."/>
            <person name="Fujiwara N."/>
            <person name="Hoshino Y."/>
        </authorList>
    </citation>
    <scope>NUCLEOTIDE SEQUENCE [LARGE SCALE GENOMIC DNA]</scope>
    <source>
        <strain evidence="2 3">NJB0901</strain>
    </source>
</reference>
<gene>
    <name evidence="2" type="ORF">MSTE_01369</name>
</gene>
<proteinExistence type="predicted"/>
<evidence type="ECO:0000313" key="2">
    <source>
        <dbReference type="EMBL" id="BAX96698.1"/>
    </source>
</evidence>
<evidence type="ECO:0000313" key="3">
    <source>
        <dbReference type="Proteomes" id="UP000217954"/>
    </source>
</evidence>
<dbReference type="AlphaFoldDB" id="A0A1Z4EUR2"/>
<feature type="region of interest" description="Disordered" evidence="1">
    <location>
        <begin position="88"/>
        <end position="131"/>
    </location>
</feature>
<dbReference type="EMBL" id="AP018165">
    <property type="protein sequence ID" value="BAX96698.1"/>
    <property type="molecule type" value="Genomic_DNA"/>
</dbReference>
<dbReference type="KEGG" id="mste:MSTE_01369"/>
<protein>
    <submittedName>
        <fullName evidence="2">Uncharacterized protein</fullName>
    </submittedName>
</protein>
<keyword evidence="3" id="KW-1185">Reference proteome</keyword>
<accession>A0A1Z4EUR2</accession>
<reference evidence="3" key="1">
    <citation type="journal article" date="2017" name="Genome Announc.">
        <title>Complete Genome Sequence of Mycobacterium stephanolepidis.</title>
        <authorList>
            <person name="Fukano H."/>
            <person name="Yoshida M."/>
            <person name="Katayama Y."/>
            <person name="Omatsu T."/>
            <person name="Mizutani T."/>
            <person name="Kurata O."/>
            <person name="Wada S."/>
            <person name="Hoshino Y."/>
        </authorList>
    </citation>
    <scope>NUCLEOTIDE SEQUENCE [LARGE SCALE GENOMIC DNA]</scope>
    <source>
        <strain evidence="3">NJB0901</strain>
    </source>
</reference>